<feature type="transmembrane region" description="Helical" evidence="2">
    <location>
        <begin position="185"/>
        <end position="205"/>
    </location>
</feature>
<dbReference type="Pfam" id="PF07228">
    <property type="entry name" value="SpoIIE"/>
    <property type="match status" value="1"/>
</dbReference>
<dbReference type="PANTHER" id="PTHR43156:SF2">
    <property type="entry name" value="STAGE II SPORULATION PROTEIN E"/>
    <property type="match status" value="1"/>
</dbReference>
<dbReference type="InterPro" id="IPR014221">
    <property type="entry name" value="SpoII_E"/>
</dbReference>
<gene>
    <name evidence="4" type="primary">spoIIE</name>
    <name evidence="4" type="ORF">AB4Y30_00370</name>
</gene>
<proteinExistence type="predicted"/>
<organism evidence="4">
    <name type="scientific">Ornithinibacillus sp. 4-3</name>
    <dbReference type="NCBI Taxonomy" id="3231488"/>
    <lineage>
        <taxon>Bacteria</taxon>
        <taxon>Bacillati</taxon>
        <taxon>Bacillota</taxon>
        <taxon>Bacilli</taxon>
        <taxon>Bacillales</taxon>
        <taxon>Bacillaceae</taxon>
        <taxon>Ornithinibacillus</taxon>
    </lineage>
</organism>
<dbReference type="NCBIfam" id="TIGR02865">
    <property type="entry name" value="spore_II_E"/>
    <property type="match status" value="1"/>
</dbReference>
<evidence type="ECO:0000256" key="2">
    <source>
        <dbReference type="SAM" id="Phobius"/>
    </source>
</evidence>
<feature type="domain" description="PPM-type phosphatase" evidence="3">
    <location>
        <begin position="585"/>
        <end position="795"/>
    </location>
</feature>
<dbReference type="InterPro" id="IPR045768">
    <property type="entry name" value="SpoIIE_N"/>
</dbReference>
<protein>
    <submittedName>
        <fullName evidence="4">Stage II sporulation protein E</fullName>
        <ecNumber evidence="4">3.1.3.16</ecNumber>
    </submittedName>
</protein>
<reference evidence="4" key="1">
    <citation type="submission" date="2024-07" db="EMBL/GenBank/DDBJ databases">
        <title>Halotolerant mesophilic bacterium Ornithinibacillus sp. 4-3, sp. nov., isolated from soil.</title>
        <authorList>
            <person name="Sidarenka A.V."/>
            <person name="Guliayeva D.E."/>
            <person name="Leanovich S.I."/>
            <person name="Hileuskaya K.S."/>
            <person name="Akhremchuk A.E."/>
            <person name="Sikolenko M.A."/>
            <person name="Valentovich L.N."/>
        </authorList>
    </citation>
    <scope>NUCLEOTIDE SEQUENCE</scope>
    <source>
        <strain evidence="4">4-3</strain>
    </source>
</reference>
<evidence type="ECO:0000259" key="3">
    <source>
        <dbReference type="PROSITE" id="PS51746"/>
    </source>
</evidence>
<name>A0AB39HW86_9BACI</name>
<feature type="transmembrane region" description="Helical" evidence="2">
    <location>
        <begin position="217"/>
        <end position="241"/>
    </location>
</feature>
<keyword evidence="2" id="KW-1133">Transmembrane helix</keyword>
<sequence length="813" mass="91917">MSLDKHQKKLMNADISLITRLQQRIFHQAQYWLIVKGWLFILIGFLLGRAVILTMVSPFAVAFLATMWMMDKGKGKKVLFATVLGGLTYSVEQGLWLSLVMVIFLFLFHTLQSLRVQWKLPMIVFASTITSRIIQYTLTSELTTYEWMLLGVEGVLAVILVLLFMQSIPIIEPDRYRPALKNEEIICMIILIASILTGTIGWAIFNASMEQILARYFVLIFSYVGGAAIGSTVGVVVGLILSLANVANIYQMGLLAFSGLLGGLLKEGKKVGVSVGLIVGTFLVDMYGGSSTWLQSMTESILAIGLFWITPVTFLQQLAKYIPGTEAYMKDQRQYLQKVRDVTARRVEQFSQVFGALSKSFSETEIVPLGEEQQRQETDFFLSQVTERTCQRCFMKEHCWKNNFQRTYSTMEEMKDQLASRKQINLQLKREFENICVRSNKVIDVMKEEMSFFDINQKLKQQMIESKQIVADQLQGVSDIMDDFAKEIVQERKYHEKQEIEILLALEKLGLEIIKLDIFRLDKGNVDIDLTLSVYDYHGEGPKLIAPLLSDLLNELIVVHEEKLSPYPNGYCYLSFRSAKEYVIKTGIATAAKDGGFISGDSFTMMELGTGKFAMAISDGMGNGERAREESEETLRLLQQILQTGIAEKVAIKTINSILALRSTDEIFATLDLVVVNLHNAYARFLKIGSSPSIVKRGNEIFQVEGHNLPIGIIQEVDVDIVTKQLKVGDLLIMMSDGLLDGLIYVTNADLWIRRKLREIQTDHPQEIADLLLEEVIRERSGVIEDDMTVLVAKVMKNTPEWATIPFYGERAQ</sequence>
<keyword evidence="2" id="KW-0812">Transmembrane</keyword>
<feature type="transmembrane region" description="Helical" evidence="2">
    <location>
        <begin position="144"/>
        <end position="164"/>
    </location>
</feature>
<accession>A0AB39HW86</accession>
<dbReference type="RefSeq" id="WP_368655137.1">
    <property type="nucleotide sequence ID" value="NZ_CP162599.1"/>
</dbReference>
<dbReference type="InterPro" id="IPR052016">
    <property type="entry name" value="Bact_Sigma-Reg"/>
</dbReference>
<dbReference type="SMART" id="SM00331">
    <property type="entry name" value="PP2C_SIG"/>
    <property type="match status" value="1"/>
</dbReference>
<evidence type="ECO:0000256" key="1">
    <source>
        <dbReference type="ARBA" id="ARBA00022801"/>
    </source>
</evidence>
<feature type="transmembrane region" description="Helical" evidence="2">
    <location>
        <begin position="38"/>
        <end position="69"/>
    </location>
</feature>
<dbReference type="PROSITE" id="PS51746">
    <property type="entry name" value="PPM_2"/>
    <property type="match status" value="1"/>
</dbReference>
<feature type="transmembrane region" description="Helical" evidence="2">
    <location>
        <begin position="271"/>
        <end position="288"/>
    </location>
</feature>
<keyword evidence="2" id="KW-0472">Membrane</keyword>
<dbReference type="GO" id="GO:0004722">
    <property type="term" value="F:protein serine/threonine phosphatase activity"/>
    <property type="evidence" value="ECO:0007669"/>
    <property type="project" value="UniProtKB-EC"/>
</dbReference>
<dbReference type="SMART" id="SM00332">
    <property type="entry name" value="PP2Cc"/>
    <property type="match status" value="1"/>
</dbReference>
<dbReference type="SUPFAM" id="SSF81606">
    <property type="entry name" value="PP2C-like"/>
    <property type="match status" value="1"/>
</dbReference>
<dbReference type="Pfam" id="PF19732">
    <property type="entry name" value="SpoIIE_N"/>
    <property type="match status" value="1"/>
</dbReference>
<dbReference type="InterPro" id="IPR001932">
    <property type="entry name" value="PPM-type_phosphatase-like_dom"/>
</dbReference>
<dbReference type="PANTHER" id="PTHR43156">
    <property type="entry name" value="STAGE II SPORULATION PROTEIN E-RELATED"/>
    <property type="match status" value="1"/>
</dbReference>
<dbReference type="InterPro" id="IPR036457">
    <property type="entry name" value="PPM-type-like_dom_sf"/>
</dbReference>
<feature type="transmembrane region" description="Helical" evidence="2">
    <location>
        <begin position="248"/>
        <end position="265"/>
    </location>
</feature>
<dbReference type="Gene3D" id="3.60.40.10">
    <property type="entry name" value="PPM-type phosphatase domain"/>
    <property type="match status" value="1"/>
</dbReference>
<keyword evidence="1 4" id="KW-0378">Hydrolase</keyword>
<feature type="transmembrane region" description="Helical" evidence="2">
    <location>
        <begin position="89"/>
        <end position="108"/>
    </location>
</feature>
<dbReference type="EC" id="3.1.3.16" evidence="4"/>
<dbReference type="EMBL" id="CP162599">
    <property type="protein sequence ID" value="XDK34466.1"/>
    <property type="molecule type" value="Genomic_DNA"/>
</dbReference>
<dbReference type="AlphaFoldDB" id="A0AB39HW86"/>
<evidence type="ECO:0000313" key="4">
    <source>
        <dbReference type="EMBL" id="XDK34466.1"/>
    </source>
</evidence>